<keyword evidence="3" id="KW-0889">Transcription antitermination</keyword>
<evidence type="ECO:0000256" key="3">
    <source>
        <dbReference type="ARBA" id="ARBA00022814"/>
    </source>
</evidence>
<reference evidence="11 12" key="1">
    <citation type="submission" date="2017-12" db="EMBL/GenBank/DDBJ databases">
        <title>Chromulinavorax destructans is a abundant pathogen of dominant heterotrophic picoflagllates.</title>
        <authorList>
            <person name="Deeg C.M."/>
            <person name="Zimmer M."/>
            <person name="Suttle C.A."/>
        </authorList>
    </citation>
    <scope>NUCLEOTIDE SEQUENCE [LARGE SCALE GENOMIC DNA]</scope>
    <source>
        <strain evidence="11 12">SeV1</strain>
    </source>
</reference>
<dbReference type="GO" id="GO:0031564">
    <property type="term" value="P:transcription antitermination"/>
    <property type="evidence" value="ECO:0007669"/>
    <property type="project" value="UniProtKB-KW"/>
</dbReference>
<evidence type="ECO:0000256" key="2">
    <source>
        <dbReference type="ARBA" id="ARBA00022490"/>
    </source>
</evidence>
<gene>
    <name evidence="11" type="primary">nusA</name>
    <name evidence="11" type="ORF">C0J27_03290</name>
</gene>
<dbReference type="InterPro" id="IPR036555">
    <property type="entry name" value="NusA_N_sf"/>
</dbReference>
<evidence type="ECO:0000256" key="6">
    <source>
        <dbReference type="ARBA" id="ARBA00023163"/>
    </source>
</evidence>
<dbReference type="GO" id="GO:0005829">
    <property type="term" value="C:cytosol"/>
    <property type="evidence" value="ECO:0007669"/>
    <property type="project" value="TreeGrafter"/>
</dbReference>
<dbReference type="InterPro" id="IPR012340">
    <property type="entry name" value="NA-bd_OB-fold"/>
</dbReference>
<dbReference type="Gene3D" id="3.30.300.20">
    <property type="match status" value="2"/>
</dbReference>
<dbReference type="InterPro" id="IPR015946">
    <property type="entry name" value="KH_dom-like_a/b"/>
</dbReference>
<keyword evidence="6" id="KW-0804">Transcription</keyword>
<sequence length="316" mass="34986">MLRIDFDKAGAVIVEIEKTVVSETENELTQISIRKARFFKKGIQLDETMWIPFEGTIGRVEILKAKQVIASKIRDVEALTVYNEFIDKKGTIVHGTVHKCEHSGTTVMLRDTLAFLPRSCSIPGEKHVAGRPIKALLKDVYSDFRSGGQLILDRASGDFLVKLLELEIPEIYDKLIEVKAVARKAGYKSKIVVASHDLNIDPVGTCVGVGGGRIKPILKELFSEKIDVISWVNSKEELVKNALRPAEVNKVEIVDQEAKVWLSEDQRAFAIGKMGQNISLAAELLNLNIHLISSSSSSDDSISFSDGQDVENNENN</sequence>
<dbReference type="InterPro" id="IPR009019">
    <property type="entry name" value="KH_sf_prok-type"/>
</dbReference>
<name>A0A345ZBT7_9BACT</name>
<evidence type="ECO:0000259" key="9">
    <source>
        <dbReference type="Pfam" id="PF13184"/>
    </source>
</evidence>
<proteinExistence type="predicted"/>
<dbReference type="GO" id="GO:0006353">
    <property type="term" value="P:DNA-templated transcription termination"/>
    <property type="evidence" value="ECO:0007669"/>
    <property type="project" value="UniProtKB-KW"/>
</dbReference>
<protein>
    <submittedName>
        <fullName evidence="11">Transcription termination factor NusA</fullName>
    </submittedName>
</protein>
<dbReference type="Pfam" id="PF26594">
    <property type="entry name" value="KH_NusA_2nd"/>
    <property type="match status" value="1"/>
</dbReference>
<keyword evidence="2" id="KW-0963">Cytoplasm</keyword>
<dbReference type="PANTHER" id="PTHR22648">
    <property type="entry name" value="TRANSCRIPTION TERMINATION FACTOR NUSA"/>
    <property type="match status" value="1"/>
</dbReference>
<organism evidence="11 12">
    <name type="scientific">Candidatus Chromulinivorax destructor</name>
    <dbReference type="NCBI Taxonomy" id="2066483"/>
    <lineage>
        <taxon>Bacteria</taxon>
        <taxon>Candidatus Babelota</taxon>
        <taxon>Candidatus Babeliae</taxon>
        <taxon>Candidatus Babeliales</taxon>
        <taxon>Candidatus Chromulinivoraceae</taxon>
        <taxon>Candidatus Chromulinivorax</taxon>
    </lineage>
</organism>
<accession>A0A345ZBT7</accession>
<dbReference type="GO" id="GO:0003700">
    <property type="term" value="F:DNA-binding transcription factor activity"/>
    <property type="evidence" value="ECO:0007669"/>
    <property type="project" value="InterPro"/>
</dbReference>
<dbReference type="FunFam" id="3.30.300.20:FF:000002">
    <property type="entry name" value="Transcription termination/antitermination protein NusA"/>
    <property type="match status" value="1"/>
</dbReference>
<evidence type="ECO:0000259" key="8">
    <source>
        <dbReference type="Pfam" id="PF08529"/>
    </source>
</evidence>
<feature type="domain" description="Transcription factor NusA first KH" evidence="9">
    <location>
        <begin position="155"/>
        <end position="231"/>
    </location>
</feature>
<feature type="domain" description="NusA-like second KH" evidence="10">
    <location>
        <begin position="236"/>
        <end position="296"/>
    </location>
</feature>
<dbReference type="EMBL" id="CP025544">
    <property type="protein sequence ID" value="AXK60754.1"/>
    <property type="molecule type" value="Genomic_DNA"/>
</dbReference>
<dbReference type="InterPro" id="IPR013735">
    <property type="entry name" value="TF_NusA_N"/>
</dbReference>
<dbReference type="KEGG" id="cdes:C0J27_03290"/>
<dbReference type="SUPFAM" id="SSF69705">
    <property type="entry name" value="Transcription factor NusA, N-terminal domain"/>
    <property type="match status" value="1"/>
</dbReference>
<dbReference type="AlphaFoldDB" id="A0A345ZBT7"/>
<dbReference type="SUPFAM" id="SSF54814">
    <property type="entry name" value="Prokaryotic type KH domain (KH-domain type II)"/>
    <property type="match status" value="2"/>
</dbReference>
<keyword evidence="12" id="KW-1185">Reference proteome</keyword>
<dbReference type="Gene3D" id="3.30.1480.10">
    <property type="entry name" value="NusA, N-terminal domain"/>
    <property type="match status" value="1"/>
</dbReference>
<dbReference type="OrthoDB" id="9807233at2"/>
<dbReference type="Pfam" id="PF08529">
    <property type="entry name" value="NusA_N"/>
    <property type="match status" value="1"/>
</dbReference>
<dbReference type="InterPro" id="IPR025249">
    <property type="entry name" value="TF_NusA_KH_1st"/>
</dbReference>
<dbReference type="GO" id="GO:0003723">
    <property type="term" value="F:RNA binding"/>
    <property type="evidence" value="ECO:0007669"/>
    <property type="project" value="UniProtKB-KW"/>
</dbReference>
<dbReference type="SUPFAM" id="SSF50249">
    <property type="entry name" value="Nucleic acid-binding proteins"/>
    <property type="match status" value="1"/>
</dbReference>
<dbReference type="PANTHER" id="PTHR22648:SF0">
    <property type="entry name" value="TRANSCRIPTION TERMINATION_ANTITERMINATION PROTEIN NUSA"/>
    <property type="match status" value="1"/>
</dbReference>
<feature type="compositionally biased region" description="Low complexity" evidence="7">
    <location>
        <begin position="295"/>
        <end position="306"/>
    </location>
</feature>
<feature type="domain" description="Transcription factor NusA N-terminal" evidence="8">
    <location>
        <begin position="9"/>
        <end position="77"/>
    </location>
</feature>
<keyword evidence="1" id="KW-0806">Transcription termination</keyword>
<keyword evidence="4" id="KW-0694">RNA-binding</keyword>
<keyword evidence="5" id="KW-0805">Transcription regulation</keyword>
<feature type="region of interest" description="Disordered" evidence="7">
    <location>
        <begin position="295"/>
        <end position="316"/>
    </location>
</feature>
<dbReference type="InterPro" id="IPR058582">
    <property type="entry name" value="KH_NusA_2nd"/>
</dbReference>
<dbReference type="InterPro" id="IPR030842">
    <property type="entry name" value="TF_NusA_bacterial"/>
</dbReference>
<evidence type="ECO:0000256" key="1">
    <source>
        <dbReference type="ARBA" id="ARBA00022472"/>
    </source>
</evidence>
<dbReference type="InterPro" id="IPR010213">
    <property type="entry name" value="TF_NusA"/>
</dbReference>
<evidence type="ECO:0000313" key="12">
    <source>
        <dbReference type="Proteomes" id="UP000254834"/>
    </source>
</evidence>
<evidence type="ECO:0000256" key="5">
    <source>
        <dbReference type="ARBA" id="ARBA00023015"/>
    </source>
</evidence>
<dbReference type="NCBIfam" id="TIGR01953">
    <property type="entry name" value="NusA"/>
    <property type="match status" value="1"/>
</dbReference>
<evidence type="ECO:0000256" key="7">
    <source>
        <dbReference type="SAM" id="MobiDB-lite"/>
    </source>
</evidence>
<evidence type="ECO:0000313" key="11">
    <source>
        <dbReference type="EMBL" id="AXK60754.1"/>
    </source>
</evidence>
<dbReference type="Proteomes" id="UP000254834">
    <property type="component" value="Chromosome"/>
</dbReference>
<evidence type="ECO:0000256" key="4">
    <source>
        <dbReference type="ARBA" id="ARBA00022884"/>
    </source>
</evidence>
<dbReference type="Gene3D" id="2.40.50.140">
    <property type="entry name" value="Nucleic acid-binding proteins"/>
    <property type="match status" value="1"/>
</dbReference>
<dbReference type="Pfam" id="PF13184">
    <property type="entry name" value="KH_NusA_1st"/>
    <property type="match status" value="1"/>
</dbReference>
<evidence type="ECO:0000259" key="10">
    <source>
        <dbReference type="Pfam" id="PF26594"/>
    </source>
</evidence>